<organism evidence="1 2">
    <name type="scientific">Eretmocerus hayati</name>
    <dbReference type="NCBI Taxonomy" id="131215"/>
    <lineage>
        <taxon>Eukaryota</taxon>
        <taxon>Metazoa</taxon>
        <taxon>Ecdysozoa</taxon>
        <taxon>Arthropoda</taxon>
        <taxon>Hexapoda</taxon>
        <taxon>Insecta</taxon>
        <taxon>Pterygota</taxon>
        <taxon>Neoptera</taxon>
        <taxon>Endopterygota</taxon>
        <taxon>Hymenoptera</taxon>
        <taxon>Apocrita</taxon>
        <taxon>Proctotrupomorpha</taxon>
        <taxon>Chalcidoidea</taxon>
        <taxon>Aphelinidae</taxon>
        <taxon>Aphelininae</taxon>
        <taxon>Eretmocerus</taxon>
    </lineage>
</organism>
<reference evidence="1" key="1">
    <citation type="submission" date="2023-04" db="EMBL/GenBank/DDBJ databases">
        <title>A chromosome-level genome assembly of the parasitoid wasp Eretmocerus hayati.</title>
        <authorList>
            <person name="Zhong Y."/>
            <person name="Liu S."/>
            <person name="Liu Y."/>
        </authorList>
    </citation>
    <scope>NUCLEOTIDE SEQUENCE</scope>
    <source>
        <strain evidence="1">ZJU_SS_LIU_2023</strain>
    </source>
</reference>
<evidence type="ECO:0000313" key="2">
    <source>
        <dbReference type="Proteomes" id="UP001239111"/>
    </source>
</evidence>
<accession>A0ACC2NFS3</accession>
<dbReference type="Proteomes" id="UP001239111">
    <property type="component" value="Chromosome 3"/>
</dbReference>
<dbReference type="EMBL" id="CM056743">
    <property type="protein sequence ID" value="KAJ8669751.1"/>
    <property type="molecule type" value="Genomic_DNA"/>
</dbReference>
<gene>
    <name evidence="1" type="ORF">QAD02_001010</name>
</gene>
<sequence length="267" mass="30548">MSAIEGEEDLRWAFGLNLASLEFMGVWPHQGDSQIWAFLRNVRALLMSGIVIFGAVVPALYALYKVTPNLLLVCDNLASNCACGIGAIKLIFLWKHRRGLEMLMREAIRDWSSEKTSWERSVMKKEAHRARSFTIGGYVAIMCCVFGFDFFPVLRIEHRIINNITDPGMDDGRYFPVQSFYPFDATKSPLYEIMYISMCTAGFFVGTGLMVPDQLFTAMIFHAAAQFEILGRKMRDLFDQIHFEEGDRSVIRMKIREIVNDQVRLVT</sequence>
<comment type="caution">
    <text evidence="1">The sequence shown here is derived from an EMBL/GenBank/DDBJ whole genome shotgun (WGS) entry which is preliminary data.</text>
</comment>
<keyword evidence="2" id="KW-1185">Reference proteome</keyword>
<evidence type="ECO:0000313" key="1">
    <source>
        <dbReference type="EMBL" id="KAJ8669751.1"/>
    </source>
</evidence>
<name>A0ACC2NFS3_9HYME</name>
<protein>
    <submittedName>
        <fullName evidence="1">Uncharacterized protein</fullName>
    </submittedName>
</protein>
<proteinExistence type="predicted"/>